<comment type="caution">
    <text evidence="1">The sequence shown here is derived from an EMBL/GenBank/DDBJ whole genome shotgun (WGS) entry which is preliminary data.</text>
</comment>
<organism evidence="1 2">
    <name type="scientific">Theileria equi strain WA</name>
    <dbReference type="NCBI Taxonomy" id="1537102"/>
    <lineage>
        <taxon>Eukaryota</taxon>
        <taxon>Sar</taxon>
        <taxon>Alveolata</taxon>
        <taxon>Apicomplexa</taxon>
        <taxon>Aconoidasida</taxon>
        <taxon>Piroplasmida</taxon>
        <taxon>Theileriidae</taxon>
        <taxon>Theileria</taxon>
    </lineage>
</organism>
<gene>
    <name evidence="1" type="ORF">BEWA_038630</name>
</gene>
<dbReference type="AlphaFoldDB" id="L1LF14"/>
<sequence length="327" mass="37905">MSAESLFKFLVSYSQVTNTRIYLADEERTDGLVTESAANDNYGNIKISSWRICERLFSQLNRSGFVISSETAPHVISSYMRLCVGYGQKSEGFNEMYHRTIDDIVQENVEITEGLLDELLLLYDRLGIFDKRFAVYYSNRISKNFNLYTENQIGNFCRYMTKLPFIKTKPSSMEWVKNGSYYREFKGGNKSLGVKGKRLPRYYRKMLLDRRSDAFTTRVDYSSSISASIQSRVLSDWDFGSSAFIKCLEKELLYVLHEYTYFNLVDVGEMFFVYGINSSLMPRFSTELSKYLYILKYGYPIKALVVSFMNGILLRISKSNYVCGCNC</sequence>
<reference evidence="1 2" key="1">
    <citation type="journal article" date="2012" name="BMC Genomics">
        <title>Comparative genomic analysis and phylogenetic position of Theileria equi.</title>
        <authorList>
            <person name="Kappmeyer L.S."/>
            <person name="Thiagarajan M."/>
            <person name="Herndon D.R."/>
            <person name="Ramsay J.D."/>
            <person name="Caler E."/>
            <person name="Djikeng A."/>
            <person name="Gillespie J.J."/>
            <person name="Lau A.O."/>
            <person name="Roalson E.H."/>
            <person name="Silva J.C."/>
            <person name="Silva M.G."/>
            <person name="Suarez C.E."/>
            <person name="Ueti M.W."/>
            <person name="Nene V.M."/>
            <person name="Mealey R.H."/>
            <person name="Knowles D.P."/>
            <person name="Brayton K.A."/>
        </authorList>
    </citation>
    <scope>NUCLEOTIDE SEQUENCE [LARGE SCALE GENOMIC DNA]</scope>
    <source>
        <strain evidence="1 2">WA</strain>
    </source>
</reference>
<dbReference type="KEGG" id="beq:BEWA_038630"/>
<dbReference type="RefSeq" id="XP_004833277.1">
    <property type="nucleotide sequence ID" value="XM_004833220.1"/>
</dbReference>
<dbReference type="eggNOG" id="ENOG502SD4W">
    <property type="taxonomic scope" value="Eukaryota"/>
</dbReference>
<dbReference type="GeneID" id="15803189"/>
<evidence type="ECO:0000313" key="2">
    <source>
        <dbReference type="Proteomes" id="UP000031512"/>
    </source>
</evidence>
<accession>L1LF14</accession>
<name>L1LF14_THEEQ</name>
<keyword evidence="2" id="KW-1185">Reference proteome</keyword>
<proteinExistence type="predicted"/>
<dbReference type="OrthoDB" id="366026at2759"/>
<dbReference type="Proteomes" id="UP000031512">
    <property type="component" value="Unassembled WGS sequence"/>
</dbReference>
<dbReference type="STRING" id="1537102.L1LF14"/>
<evidence type="ECO:0000313" key="1">
    <source>
        <dbReference type="EMBL" id="EKX73825.1"/>
    </source>
</evidence>
<dbReference type="VEuPathDB" id="PiroplasmaDB:BEWA_038630"/>
<protein>
    <submittedName>
        <fullName evidence="1">Uncharacterized protein</fullName>
    </submittedName>
</protein>
<dbReference type="EMBL" id="ACOU01000002">
    <property type="protein sequence ID" value="EKX73825.1"/>
    <property type="molecule type" value="Genomic_DNA"/>
</dbReference>